<keyword evidence="2" id="KW-1185">Reference proteome</keyword>
<dbReference type="AlphaFoldDB" id="A0A9P1IFK1"/>
<accession>A0A9P1IFK1</accession>
<sequence length="135" mass="16078">MSPIKSGTSYWFWVQGGNLESAKISISLVESEQKIDFFSKFDRKKQNIVVLYCVSHCEVKISRLKSISEKINFQHYWQSTILKKTTKKIRQWIEQLENCKPPLEKSLKRFTIDFLIQLPKCYDINAIGRQWCRRK</sequence>
<evidence type="ECO:0000313" key="2">
    <source>
        <dbReference type="Proteomes" id="UP001152747"/>
    </source>
</evidence>
<organism evidence="1 2">
    <name type="scientific">Caenorhabditis angaria</name>
    <dbReference type="NCBI Taxonomy" id="860376"/>
    <lineage>
        <taxon>Eukaryota</taxon>
        <taxon>Metazoa</taxon>
        <taxon>Ecdysozoa</taxon>
        <taxon>Nematoda</taxon>
        <taxon>Chromadorea</taxon>
        <taxon>Rhabditida</taxon>
        <taxon>Rhabditina</taxon>
        <taxon>Rhabditomorpha</taxon>
        <taxon>Rhabditoidea</taxon>
        <taxon>Rhabditidae</taxon>
        <taxon>Peloderinae</taxon>
        <taxon>Caenorhabditis</taxon>
    </lineage>
</organism>
<protein>
    <submittedName>
        <fullName evidence="1">Uncharacterized protein</fullName>
    </submittedName>
</protein>
<reference evidence="1" key="1">
    <citation type="submission" date="2022-11" db="EMBL/GenBank/DDBJ databases">
        <authorList>
            <person name="Kikuchi T."/>
        </authorList>
    </citation>
    <scope>NUCLEOTIDE SEQUENCE</scope>
    <source>
        <strain evidence="1">PS1010</strain>
    </source>
</reference>
<dbReference type="Proteomes" id="UP001152747">
    <property type="component" value="Unassembled WGS sequence"/>
</dbReference>
<proteinExistence type="predicted"/>
<comment type="caution">
    <text evidence="1">The sequence shown here is derived from an EMBL/GenBank/DDBJ whole genome shotgun (WGS) entry which is preliminary data.</text>
</comment>
<gene>
    <name evidence="1" type="ORF">CAMP_LOCUS6863</name>
</gene>
<name>A0A9P1IFK1_9PELO</name>
<dbReference type="EMBL" id="CANHGI010000003">
    <property type="protein sequence ID" value="CAI5444226.1"/>
    <property type="molecule type" value="Genomic_DNA"/>
</dbReference>
<evidence type="ECO:0000313" key="1">
    <source>
        <dbReference type="EMBL" id="CAI5444226.1"/>
    </source>
</evidence>